<dbReference type="AlphaFoldDB" id="A0A8X8ZXW9"/>
<keyword evidence="4" id="KW-0539">Nucleus</keyword>
<dbReference type="PANTHER" id="PTHR14577:SF0">
    <property type="entry name" value="NUCLEOLAR PROTEIN 12"/>
    <property type="match status" value="1"/>
</dbReference>
<keyword evidence="3" id="KW-0175">Coiled coil</keyword>
<reference evidence="6" key="1">
    <citation type="submission" date="2018-01" db="EMBL/GenBank/DDBJ databases">
        <authorList>
            <person name="Mao J.F."/>
        </authorList>
    </citation>
    <scope>NUCLEOTIDE SEQUENCE</scope>
    <source>
        <strain evidence="6">Huo1</strain>
        <tissue evidence="6">Leaf</tissue>
    </source>
</reference>
<comment type="caution">
    <text evidence="6">The sequence shown here is derived from an EMBL/GenBank/DDBJ whole genome shotgun (WGS) entry which is preliminary data.</text>
</comment>
<evidence type="ECO:0000256" key="2">
    <source>
        <dbReference type="ARBA" id="ARBA00007175"/>
    </source>
</evidence>
<dbReference type="GO" id="GO:0019843">
    <property type="term" value="F:rRNA binding"/>
    <property type="evidence" value="ECO:0007669"/>
    <property type="project" value="TreeGrafter"/>
</dbReference>
<name>A0A8X8ZXW9_SALSN</name>
<comment type="subcellular location">
    <subcellularLocation>
        <location evidence="1">Nucleus</location>
        <location evidence="1">Nucleolus</location>
    </subcellularLocation>
</comment>
<dbReference type="EMBL" id="PNBA02000006">
    <property type="protein sequence ID" value="KAG6420641.1"/>
    <property type="molecule type" value="Genomic_DNA"/>
</dbReference>
<dbReference type="OrthoDB" id="551633at2759"/>
<gene>
    <name evidence="6" type="ORF">SASPL_117176</name>
</gene>
<feature type="compositionally biased region" description="Basic residues" evidence="5">
    <location>
        <begin position="169"/>
        <end position="204"/>
    </location>
</feature>
<feature type="compositionally biased region" description="Acidic residues" evidence="5">
    <location>
        <begin position="101"/>
        <end position="110"/>
    </location>
</feature>
<reference evidence="6" key="2">
    <citation type="submission" date="2020-08" db="EMBL/GenBank/DDBJ databases">
        <title>Plant Genome Project.</title>
        <authorList>
            <person name="Zhang R.-G."/>
        </authorList>
    </citation>
    <scope>NUCLEOTIDE SEQUENCE</scope>
    <source>
        <strain evidence="6">Huo1</strain>
        <tissue evidence="6">Leaf</tissue>
    </source>
</reference>
<protein>
    <recommendedName>
        <fullName evidence="8">Ribosomal RNA-processing protein 17</fullName>
    </recommendedName>
</protein>
<comment type="similarity">
    <text evidence="2">Belongs to the RRP17 family.</text>
</comment>
<feature type="compositionally biased region" description="Basic and acidic residues" evidence="5">
    <location>
        <begin position="138"/>
        <end position="155"/>
    </location>
</feature>
<dbReference type="Proteomes" id="UP000298416">
    <property type="component" value="Unassembled WGS sequence"/>
</dbReference>
<feature type="region of interest" description="Disordered" evidence="5">
    <location>
        <begin position="50"/>
        <end position="204"/>
    </location>
</feature>
<feature type="compositionally biased region" description="Basic residues" evidence="5">
    <location>
        <begin position="66"/>
        <end position="77"/>
    </location>
</feature>
<organism evidence="6">
    <name type="scientific">Salvia splendens</name>
    <name type="common">Scarlet sage</name>
    <dbReference type="NCBI Taxonomy" id="180675"/>
    <lineage>
        <taxon>Eukaryota</taxon>
        <taxon>Viridiplantae</taxon>
        <taxon>Streptophyta</taxon>
        <taxon>Embryophyta</taxon>
        <taxon>Tracheophyta</taxon>
        <taxon>Spermatophyta</taxon>
        <taxon>Magnoliopsida</taxon>
        <taxon>eudicotyledons</taxon>
        <taxon>Gunneridae</taxon>
        <taxon>Pentapetalae</taxon>
        <taxon>asterids</taxon>
        <taxon>lamiids</taxon>
        <taxon>Lamiales</taxon>
        <taxon>Lamiaceae</taxon>
        <taxon>Nepetoideae</taxon>
        <taxon>Mentheae</taxon>
        <taxon>Salviinae</taxon>
        <taxon>Salvia</taxon>
        <taxon>Salvia subgen. Calosphace</taxon>
        <taxon>core Calosphace</taxon>
    </lineage>
</organism>
<evidence type="ECO:0000256" key="1">
    <source>
        <dbReference type="ARBA" id="ARBA00004604"/>
    </source>
</evidence>
<evidence type="ECO:0000256" key="4">
    <source>
        <dbReference type="ARBA" id="ARBA00023242"/>
    </source>
</evidence>
<dbReference type="GO" id="GO:0005730">
    <property type="term" value="C:nucleolus"/>
    <property type="evidence" value="ECO:0007669"/>
    <property type="project" value="UniProtKB-SubCell"/>
</dbReference>
<dbReference type="InterPro" id="IPR019186">
    <property type="entry name" value="Nucleolar_protein_12"/>
</dbReference>
<dbReference type="PANTHER" id="PTHR14577">
    <property type="entry name" value="NUCLEOLAR PROTEIN 12"/>
    <property type="match status" value="1"/>
</dbReference>
<evidence type="ECO:0000256" key="5">
    <source>
        <dbReference type="SAM" id="MobiDB-lite"/>
    </source>
</evidence>
<evidence type="ECO:0000256" key="3">
    <source>
        <dbReference type="ARBA" id="ARBA00023054"/>
    </source>
</evidence>
<feature type="region of interest" description="Disordered" evidence="5">
    <location>
        <begin position="1"/>
        <end position="20"/>
    </location>
</feature>
<evidence type="ECO:0008006" key="8">
    <source>
        <dbReference type="Google" id="ProtNLM"/>
    </source>
</evidence>
<proteinExistence type="inferred from homology"/>
<evidence type="ECO:0000313" key="7">
    <source>
        <dbReference type="Proteomes" id="UP000298416"/>
    </source>
</evidence>
<accession>A0A8X8ZXW9</accession>
<evidence type="ECO:0000313" key="6">
    <source>
        <dbReference type="EMBL" id="KAG6420641.1"/>
    </source>
</evidence>
<dbReference type="Pfam" id="PF09805">
    <property type="entry name" value="Nop25"/>
    <property type="match status" value="1"/>
</dbReference>
<sequence length="204" mass="23305">MDMAAATAEEGGAPLRTRHIKKRSLRNKSLSVCFDEKDLKDFVGGFHKRKKKRRKEALQQQEEAGRRKRIELRKKRKLEREFVMSGGVPVDPSAVTAKSDEEGELEEQDKDSEPVASVSGTMMYDNDDVQVIVTTSEISREEVLPADKSEVEHAPSVHASETGKQKTPVVRKKQLKKAPMKRSRPKIQRKREKRKGNNSKEKRR</sequence>
<keyword evidence="7" id="KW-1185">Reference proteome</keyword>